<reference evidence="2" key="1">
    <citation type="journal article" date="2019" name="Int. J. Syst. Evol. Microbiol.">
        <title>The Global Catalogue of Microorganisms (GCM) 10K type strain sequencing project: providing services to taxonomists for standard genome sequencing and annotation.</title>
        <authorList>
            <consortium name="The Broad Institute Genomics Platform"/>
            <consortium name="The Broad Institute Genome Sequencing Center for Infectious Disease"/>
            <person name="Wu L."/>
            <person name="Ma J."/>
        </authorList>
    </citation>
    <scope>NUCLEOTIDE SEQUENCE [LARGE SCALE GENOMIC DNA]</scope>
    <source>
        <strain evidence="2">KCTC 22280</strain>
    </source>
</reference>
<evidence type="ECO:0000313" key="1">
    <source>
        <dbReference type="EMBL" id="GGY82606.1"/>
    </source>
</evidence>
<evidence type="ECO:0000313" key="2">
    <source>
        <dbReference type="Proteomes" id="UP000601597"/>
    </source>
</evidence>
<dbReference type="Proteomes" id="UP000601597">
    <property type="component" value="Unassembled WGS sequence"/>
</dbReference>
<accession>A0ABQ3B8N5</accession>
<organism evidence="1 2">
    <name type="scientific">Marinobacter zhanjiangensis</name>
    <dbReference type="NCBI Taxonomy" id="578215"/>
    <lineage>
        <taxon>Bacteria</taxon>
        <taxon>Pseudomonadati</taxon>
        <taxon>Pseudomonadota</taxon>
        <taxon>Gammaproteobacteria</taxon>
        <taxon>Pseudomonadales</taxon>
        <taxon>Marinobacteraceae</taxon>
        <taxon>Marinobacter</taxon>
    </lineage>
</organism>
<name>A0ABQ3B8N5_9GAMM</name>
<keyword evidence="2" id="KW-1185">Reference proteome</keyword>
<dbReference type="EMBL" id="BMXV01000008">
    <property type="protein sequence ID" value="GGY82606.1"/>
    <property type="molecule type" value="Genomic_DNA"/>
</dbReference>
<protein>
    <recommendedName>
        <fullName evidence="3">Transposase</fullName>
    </recommendedName>
</protein>
<evidence type="ECO:0008006" key="3">
    <source>
        <dbReference type="Google" id="ProtNLM"/>
    </source>
</evidence>
<gene>
    <name evidence="1" type="ORF">GCM10007071_32620</name>
</gene>
<comment type="caution">
    <text evidence="1">The sequence shown here is derived from an EMBL/GenBank/DDBJ whole genome shotgun (WGS) entry which is preliminary data.</text>
</comment>
<proteinExistence type="predicted"/>
<sequence length="59" mass="6882">MALTLARTRYQKKVKSSRPATRKACREALVFTHADRETGIRQWLQSARNNLPEYNVGEY</sequence>